<dbReference type="GO" id="GO:0003677">
    <property type="term" value="F:DNA binding"/>
    <property type="evidence" value="ECO:0007669"/>
    <property type="project" value="UniProtKB-KW"/>
</dbReference>
<keyword evidence="2" id="KW-1133">Transmembrane helix</keyword>
<dbReference type="InterPro" id="IPR007351">
    <property type="entry name" value="YjbR"/>
</dbReference>
<evidence type="ECO:0000256" key="1">
    <source>
        <dbReference type="SAM" id="Coils"/>
    </source>
</evidence>
<feature type="transmembrane region" description="Helical" evidence="2">
    <location>
        <begin position="6"/>
        <end position="27"/>
    </location>
</feature>
<evidence type="ECO:0000313" key="4">
    <source>
        <dbReference type="Proteomes" id="UP001589818"/>
    </source>
</evidence>
<dbReference type="SUPFAM" id="SSF142906">
    <property type="entry name" value="YjbR-like"/>
    <property type="match status" value="1"/>
</dbReference>
<dbReference type="Pfam" id="PF04237">
    <property type="entry name" value="YjbR"/>
    <property type="match status" value="1"/>
</dbReference>
<dbReference type="EMBL" id="JBHLVF010000033">
    <property type="protein sequence ID" value="MFC0393455.1"/>
    <property type="molecule type" value="Genomic_DNA"/>
</dbReference>
<sequence length="172" mass="19892">MIATTIDPQVILIAGPLAIIALIALHLRWRARVRNVRHWLEEAQLRLEEAEDLLPDLEDRASISMAAYCLSKEGVHKDYRFGNEPLTVHVGGKIFAFIGCNSLLLKCDPDWAQQLRQRYESVTPGYHLDSKHWNTVRCDGSIPEAELRRMIDHAYELACNEWPKDQRDRLYE</sequence>
<name>A0ABV6JC28_9BACL</name>
<reference evidence="3 4" key="1">
    <citation type="submission" date="2024-09" db="EMBL/GenBank/DDBJ databases">
        <authorList>
            <person name="Sun Q."/>
            <person name="Mori K."/>
        </authorList>
    </citation>
    <scope>NUCLEOTIDE SEQUENCE [LARGE SCALE GENOMIC DNA]</scope>
    <source>
        <strain evidence="3 4">CCM 4839</strain>
    </source>
</reference>
<feature type="coiled-coil region" evidence="1">
    <location>
        <begin position="33"/>
        <end position="60"/>
    </location>
</feature>
<keyword evidence="2" id="KW-0472">Membrane</keyword>
<dbReference type="RefSeq" id="WP_256555554.1">
    <property type="nucleotide sequence ID" value="NZ_JANHOF010000014.1"/>
</dbReference>
<organism evidence="3 4">
    <name type="scientific">Paenibacillus mendelii</name>
    <dbReference type="NCBI Taxonomy" id="206163"/>
    <lineage>
        <taxon>Bacteria</taxon>
        <taxon>Bacillati</taxon>
        <taxon>Bacillota</taxon>
        <taxon>Bacilli</taxon>
        <taxon>Bacillales</taxon>
        <taxon>Paenibacillaceae</taxon>
        <taxon>Paenibacillus</taxon>
    </lineage>
</organism>
<keyword evidence="4" id="KW-1185">Reference proteome</keyword>
<keyword evidence="1" id="KW-0175">Coiled coil</keyword>
<evidence type="ECO:0000313" key="3">
    <source>
        <dbReference type="EMBL" id="MFC0393455.1"/>
    </source>
</evidence>
<dbReference type="Proteomes" id="UP001589818">
    <property type="component" value="Unassembled WGS sequence"/>
</dbReference>
<keyword evidence="3" id="KW-0238">DNA-binding</keyword>
<protein>
    <submittedName>
        <fullName evidence="3">MmcQ/YjbR family DNA-binding protein</fullName>
    </submittedName>
</protein>
<accession>A0ABV6JC28</accession>
<evidence type="ECO:0000256" key="2">
    <source>
        <dbReference type="SAM" id="Phobius"/>
    </source>
</evidence>
<keyword evidence="2" id="KW-0812">Transmembrane</keyword>
<gene>
    <name evidence="3" type="ORF">ACFFJ8_19010</name>
</gene>
<dbReference type="Gene3D" id="3.90.1150.30">
    <property type="match status" value="1"/>
</dbReference>
<dbReference type="InterPro" id="IPR038056">
    <property type="entry name" value="YjbR-like_sf"/>
</dbReference>
<proteinExistence type="predicted"/>
<dbReference type="InterPro" id="IPR058532">
    <property type="entry name" value="YjbR/MT2646/Rv2570-like"/>
</dbReference>
<dbReference type="PANTHER" id="PTHR35145:SF1">
    <property type="entry name" value="CYTOPLASMIC PROTEIN"/>
    <property type="match status" value="1"/>
</dbReference>
<dbReference type="PANTHER" id="PTHR35145">
    <property type="entry name" value="CYTOPLASMIC PROTEIN-RELATED"/>
    <property type="match status" value="1"/>
</dbReference>
<comment type="caution">
    <text evidence="3">The sequence shown here is derived from an EMBL/GenBank/DDBJ whole genome shotgun (WGS) entry which is preliminary data.</text>
</comment>